<dbReference type="Pfam" id="PF00069">
    <property type="entry name" value="Pkinase"/>
    <property type="match status" value="1"/>
</dbReference>
<feature type="domain" description="Protein kinase" evidence="2">
    <location>
        <begin position="240"/>
        <end position="509"/>
    </location>
</feature>
<dbReference type="PANTHER" id="PTHR24362:SF309">
    <property type="entry name" value="PROTEIN KINASE DOMAIN-CONTAINING PROTEIN"/>
    <property type="match status" value="1"/>
</dbReference>
<feature type="compositionally biased region" description="Polar residues" evidence="1">
    <location>
        <begin position="143"/>
        <end position="167"/>
    </location>
</feature>
<feature type="compositionally biased region" description="Basic and acidic residues" evidence="1">
    <location>
        <begin position="168"/>
        <end position="206"/>
    </location>
</feature>
<keyword evidence="4" id="KW-1185">Reference proteome</keyword>
<dbReference type="SMART" id="SM00220">
    <property type="entry name" value="S_TKc"/>
    <property type="match status" value="1"/>
</dbReference>
<dbReference type="InterPro" id="IPR035892">
    <property type="entry name" value="C2_domain_sf"/>
</dbReference>
<dbReference type="PROSITE" id="PS50011">
    <property type="entry name" value="PROTEIN_KINASE_DOM"/>
    <property type="match status" value="1"/>
</dbReference>
<organism evidence="3 4">
    <name type="scientific">Blepharisma stoltei</name>
    <dbReference type="NCBI Taxonomy" id="1481888"/>
    <lineage>
        <taxon>Eukaryota</taxon>
        <taxon>Sar</taxon>
        <taxon>Alveolata</taxon>
        <taxon>Ciliophora</taxon>
        <taxon>Postciliodesmatophora</taxon>
        <taxon>Heterotrichea</taxon>
        <taxon>Heterotrichida</taxon>
        <taxon>Blepharismidae</taxon>
        <taxon>Blepharisma</taxon>
    </lineage>
</organism>
<dbReference type="AlphaFoldDB" id="A0AAU9JSD4"/>
<sequence>MFQAQNGILYVTVISGHLETTIVNLKTYVQLTIGSQTFNSQVTTGISPVWQFSQVFQLNKEVVLSIKVINQTPQKEMFMGQNMINLKNIRFMKIIGGEYPIYLDNKPVGDLIIRLHYEDKDSLSVLSDASITRNSKHQETKQLKGNNSHPNLNATSKYRLSENNSPDISREIPIENHERATIQDESKEGKKPKKENKQKTEDHNAHTENISIEDSKTAQQAAKSHLPSKINISDISISKLNIKNQLNSKNNKKTYDGILALDVGYEVIIKETIFESIDELKTSQQTELKLCKLKHPSICTIITSLQNTNSQNFSNYLVREKCEGSILLDWINSRREKKEFLSEDQIYFYIKSLVSAFTYFEESHFMHGAITPKTFIVSENSIKLIKFGLLKPSYPDYFAETRSNSIHVTAPYFSPPVLQSYLKFIKTGSFHISHDIHKSDVFSLGLVFLQMATLNPPCGLNDLSTNLEDRISLIIESISYTNRIKSILKMMLSLEEDSRPDFKNLNELI</sequence>
<dbReference type="SUPFAM" id="SSF49562">
    <property type="entry name" value="C2 domain (Calcium/lipid-binding domain, CaLB)"/>
    <property type="match status" value="1"/>
</dbReference>
<evidence type="ECO:0000313" key="3">
    <source>
        <dbReference type="EMBL" id="CAG9327303.1"/>
    </source>
</evidence>
<evidence type="ECO:0000259" key="2">
    <source>
        <dbReference type="PROSITE" id="PS50011"/>
    </source>
</evidence>
<feature type="region of interest" description="Disordered" evidence="1">
    <location>
        <begin position="132"/>
        <end position="225"/>
    </location>
</feature>
<dbReference type="PANTHER" id="PTHR24362">
    <property type="entry name" value="SERINE/THREONINE-PROTEIN KINASE NEK"/>
    <property type="match status" value="1"/>
</dbReference>
<dbReference type="GO" id="GO:0004672">
    <property type="term" value="F:protein kinase activity"/>
    <property type="evidence" value="ECO:0007669"/>
    <property type="project" value="InterPro"/>
</dbReference>
<evidence type="ECO:0000256" key="1">
    <source>
        <dbReference type="SAM" id="MobiDB-lite"/>
    </source>
</evidence>
<dbReference type="SUPFAM" id="SSF56112">
    <property type="entry name" value="Protein kinase-like (PK-like)"/>
    <property type="match status" value="1"/>
</dbReference>
<comment type="caution">
    <text evidence="3">The sequence shown here is derived from an EMBL/GenBank/DDBJ whole genome shotgun (WGS) entry which is preliminary data.</text>
</comment>
<feature type="compositionally biased region" description="Polar residues" evidence="1">
    <location>
        <begin position="207"/>
        <end position="222"/>
    </location>
</feature>
<evidence type="ECO:0000313" key="4">
    <source>
        <dbReference type="Proteomes" id="UP001162131"/>
    </source>
</evidence>
<accession>A0AAU9JSD4</accession>
<name>A0AAU9JSD4_9CILI</name>
<dbReference type="InterPro" id="IPR011009">
    <property type="entry name" value="Kinase-like_dom_sf"/>
</dbReference>
<protein>
    <recommendedName>
        <fullName evidence="2">Protein kinase domain-containing protein</fullName>
    </recommendedName>
</protein>
<dbReference type="Proteomes" id="UP001162131">
    <property type="component" value="Unassembled WGS sequence"/>
</dbReference>
<proteinExistence type="predicted"/>
<dbReference type="GO" id="GO:0005524">
    <property type="term" value="F:ATP binding"/>
    <property type="evidence" value="ECO:0007669"/>
    <property type="project" value="InterPro"/>
</dbReference>
<dbReference type="Gene3D" id="1.10.510.10">
    <property type="entry name" value="Transferase(Phosphotransferase) domain 1"/>
    <property type="match status" value="1"/>
</dbReference>
<dbReference type="InterPro" id="IPR000719">
    <property type="entry name" value="Prot_kinase_dom"/>
</dbReference>
<dbReference type="EMBL" id="CAJZBQ010000043">
    <property type="protein sequence ID" value="CAG9327303.1"/>
    <property type="molecule type" value="Genomic_DNA"/>
</dbReference>
<gene>
    <name evidence="3" type="ORF">BSTOLATCC_MIC43343</name>
</gene>
<dbReference type="Gene3D" id="2.60.40.150">
    <property type="entry name" value="C2 domain"/>
    <property type="match status" value="1"/>
</dbReference>
<reference evidence="3" key="1">
    <citation type="submission" date="2021-09" db="EMBL/GenBank/DDBJ databases">
        <authorList>
            <consortium name="AG Swart"/>
            <person name="Singh M."/>
            <person name="Singh A."/>
            <person name="Seah K."/>
            <person name="Emmerich C."/>
        </authorList>
    </citation>
    <scope>NUCLEOTIDE SEQUENCE</scope>
    <source>
        <strain evidence="3">ATCC30299</strain>
    </source>
</reference>